<dbReference type="Pfam" id="PF01618">
    <property type="entry name" value="MotA_ExbB"/>
    <property type="match status" value="1"/>
</dbReference>
<evidence type="ECO:0000256" key="1">
    <source>
        <dbReference type="ARBA" id="ARBA00004651"/>
    </source>
</evidence>
<keyword evidence="3" id="KW-1003">Cell membrane</keyword>
<name>A0A6I2U7K1_9FIRM</name>
<comment type="subcellular location">
    <subcellularLocation>
        <location evidence="1">Cell membrane</location>
        <topology evidence="1">Multi-pass membrane protein</topology>
    </subcellularLocation>
    <subcellularLocation>
        <location evidence="8">Membrane</location>
        <topology evidence="8">Multi-pass membrane protein</topology>
    </subcellularLocation>
</comment>
<dbReference type="PANTHER" id="PTHR30625:SF15">
    <property type="entry name" value="BIOPOLYMER TRANSPORT PROTEIN EXBB"/>
    <property type="match status" value="1"/>
</dbReference>
<dbReference type="InterPro" id="IPR002898">
    <property type="entry name" value="MotA_ExbB_proton_chnl"/>
</dbReference>
<keyword evidence="2 8" id="KW-0813">Transport</keyword>
<accession>A0A6I2U7K1</accession>
<dbReference type="PANTHER" id="PTHR30625">
    <property type="entry name" value="PROTEIN TOLQ"/>
    <property type="match status" value="1"/>
</dbReference>
<keyword evidence="7 9" id="KW-0472">Membrane</keyword>
<evidence type="ECO:0000256" key="9">
    <source>
        <dbReference type="SAM" id="Phobius"/>
    </source>
</evidence>
<keyword evidence="6 9" id="KW-1133">Transmembrane helix</keyword>
<evidence type="ECO:0000256" key="6">
    <source>
        <dbReference type="ARBA" id="ARBA00022989"/>
    </source>
</evidence>
<organism evidence="11 12">
    <name type="scientific">Anaerovibrio slackiae</name>
    <dbReference type="NCBI Taxonomy" id="2652309"/>
    <lineage>
        <taxon>Bacteria</taxon>
        <taxon>Bacillati</taxon>
        <taxon>Bacillota</taxon>
        <taxon>Negativicutes</taxon>
        <taxon>Selenomonadales</taxon>
        <taxon>Selenomonadaceae</taxon>
        <taxon>Anaerovibrio</taxon>
    </lineage>
</organism>
<evidence type="ECO:0000256" key="7">
    <source>
        <dbReference type="ARBA" id="ARBA00023136"/>
    </source>
</evidence>
<proteinExistence type="inferred from homology"/>
<evidence type="ECO:0000256" key="5">
    <source>
        <dbReference type="ARBA" id="ARBA00022927"/>
    </source>
</evidence>
<dbReference type="GeneID" id="96777403"/>
<reference evidence="11 12" key="1">
    <citation type="submission" date="2019-08" db="EMBL/GenBank/DDBJ databases">
        <title>In-depth cultivation of the pig gut microbiome towards novel bacterial diversity and tailored functional studies.</title>
        <authorList>
            <person name="Wylensek D."/>
            <person name="Hitch T.C.A."/>
            <person name="Clavel T."/>
        </authorList>
    </citation>
    <scope>NUCLEOTIDE SEQUENCE [LARGE SCALE GENOMIC DNA]</scope>
    <source>
        <strain evidence="11 12">WCA-693-APC-5D-A</strain>
    </source>
</reference>
<dbReference type="InterPro" id="IPR050790">
    <property type="entry name" value="ExbB/TolQ_transport"/>
</dbReference>
<keyword evidence="4 9" id="KW-0812">Transmembrane</keyword>
<dbReference type="GO" id="GO:0005886">
    <property type="term" value="C:plasma membrane"/>
    <property type="evidence" value="ECO:0007669"/>
    <property type="project" value="UniProtKB-SubCell"/>
</dbReference>
<keyword evidence="12" id="KW-1185">Reference proteome</keyword>
<comment type="similarity">
    <text evidence="8">Belongs to the exbB/tolQ family.</text>
</comment>
<keyword evidence="5 8" id="KW-0653">Protein transport</keyword>
<evidence type="ECO:0000256" key="2">
    <source>
        <dbReference type="ARBA" id="ARBA00022448"/>
    </source>
</evidence>
<gene>
    <name evidence="11" type="ORF">FYJ84_00575</name>
</gene>
<protein>
    <submittedName>
        <fullName evidence="11">MotA/TolQ/ExbB proton channel family protein</fullName>
    </submittedName>
</protein>
<evidence type="ECO:0000259" key="10">
    <source>
        <dbReference type="Pfam" id="PF01618"/>
    </source>
</evidence>
<comment type="caution">
    <text evidence="11">The sequence shown here is derived from an EMBL/GenBank/DDBJ whole genome shotgun (WGS) entry which is preliminary data.</text>
</comment>
<dbReference type="Proteomes" id="UP000433181">
    <property type="component" value="Unassembled WGS sequence"/>
</dbReference>
<dbReference type="AlphaFoldDB" id="A0A6I2U7K1"/>
<evidence type="ECO:0000313" key="11">
    <source>
        <dbReference type="EMBL" id="MSU07493.1"/>
    </source>
</evidence>
<dbReference type="RefSeq" id="WP_154405071.1">
    <property type="nucleotide sequence ID" value="NZ_VUNR01000001.1"/>
</dbReference>
<evidence type="ECO:0000313" key="12">
    <source>
        <dbReference type="Proteomes" id="UP000433181"/>
    </source>
</evidence>
<evidence type="ECO:0000256" key="3">
    <source>
        <dbReference type="ARBA" id="ARBA00022475"/>
    </source>
</evidence>
<feature type="domain" description="MotA/TolQ/ExbB proton channel" evidence="10">
    <location>
        <begin position="87"/>
        <end position="193"/>
    </location>
</feature>
<feature type="transmembrane region" description="Helical" evidence="9">
    <location>
        <begin position="160"/>
        <end position="181"/>
    </location>
</feature>
<dbReference type="GO" id="GO:0017038">
    <property type="term" value="P:protein import"/>
    <property type="evidence" value="ECO:0007669"/>
    <property type="project" value="TreeGrafter"/>
</dbReference>
<sequence>MDLIVNGVEFFHKGGSIMYVLLLCSFLVVSIAIERWRYFARRDSGRGFTRQFAEAMSAGDFGKAIGIAKDGSGDLAGLLTGAFKILAEGAEHGQLTGYMEVQSGVALSRLRQRLYYLSVIVTMAPLLGLLGTISGMISAFSVFNVESGQATAITGGVGEALIATAMGLCVAIIALAVHSYFTQRLENIITDMEQCFSLVEASRKALSGKPGELYKAGEAV</sequence>
<evidence type="ECO:0000256" key="8">
    <source>
        <dbReference type="RuleBase" id="RU004057"/>
    </source>
</evidence>
<feature type="transmembrane region" description="Helical" evidence="9">
    <location>
        <begin position="16"/>
        <end position="33"/>
    </location>
</feature>
<dbReference type="EMBL" id="VUNR01000001">
    <property type="protein sequence ID" value="MSU07493.1"/>
    <property type="molecule type" value="Genomic_DNA"/>
</dbReference>
<feature type="transmembrane region" description="Helical" evidence="9">
    <location>
        <begin position="114"/>
        <end position="140"/>
    </location>
</feature>
<evidence type="ECO:0000256" key="4">
    <source>
        <dbReference type="ARBA" id="ARBA00022692"/>
    </source>
</evidence>